<proteinExistence type="predicted"/>
<feature type="transmembrane region" description="Helical" evidence="1">
    <location>
        <begin position="88"/>
        <end position="108"/>
    </location>
</feature>
<sequence length="183" mass="21462">MIEDEAEMDSPQLSSLISPNCISEDDVFWDNFWLFKKKEEEKKIKLKECDSDEEEAKHPLKIGDIMKDPQILLKIVLKKNLRGLKKNLMFINGISGLTLMTLLFFAQLKYSRRFRHYMKVVVHFSLFGVTILGFGASLFCFYKGIMNKRKKGVEKKNEEYNIKNEELQELKPAIEFKKLNVES</sequence>
<keyword evidence="1" id="KW-0812">Transmembrane</keyword>
<protein>
    <submittedName>
        <fullName evidence="2">Uncharacterized protein</fullName>
    </submittedName>
</protein>
<dbReference type="AlphaFoldDB" id="A0A7S3JF31"/>
<evidence type="ECO:0000313" key="2">
    <source>
        <dbReference type="EMBL" id="CAE0352009.1"/>
    </source>
</evidence>
<feature type="transmembrane region" description="Helical" evidence="1">
    <location>
        <begin position="120"/>
        <end position="142"/>
    </location>
</feature>
<keyword evidence="1" id="KW-1133">Transmembrane helix</keyword>
<dbReference type="EMBL" id="HBII01026207">
    <property type="protein sequence ID" value="CAE0352009.1"/>
    <property type="molecule type" value="Transcribed_RNA"/>
</dbReference>
<gene>
    <name evidence="2" type="ORF">EHAR0213_LOCUS10925</name>
</gene>
<accession>A0A7S3JF31</accession>
<reference evidence="2" key="1">
    <citation type="submission" date="2021-01" db="EMBL/GenBank/DDBJ databases">
        <authorList>
            <person name="Corre E."/>
            <person name="Pelletier E."/>
            <person name="Niang G."/>
            <person name="Scheremetjew M."/>
            <person name="Finn R."/>
            <person name="Kale V."/>
            <person name="Holt S."/>
            <person name="Cochrane G."/>
            <person name="Meng A."/>
            <person name="Brown T."/>
            <person name="Cohen L."/>
        </authorList>
    </citation>
    <scope>NUCLEOTIDE SEQUENCE</scope>
    <source>
        <strain evidence="2">FSP1.4</strain>
    </source>
</reference>
<organism evidence="2">
    <name type="scientific">Euplotes harpa</name>
    <dbReference type="NCBI Taxonomy" id="151035"/>
    <lineage>
        <taxon>Eukaryota</taxon>
        <taxon>Sar</taxon>
        <taxon>Alveolata</taxon>
        <taxon>Ciliophora</taxon>
        <taxon>Intramacronucleata</taxon>
        <taxon>Spirotrichea</taxon>
        <taxon>Hypotrichia</taxon>
        <taxon>Euplotida</taxon>
        <taxon>Euplotidae</taxon>
        <taxon>Euplotes</taxon>
    </lineage>
</organism>
<keyword evidence="1" id="KW-0472">Membrane</keyword>
<name>A0A7S3JF31_9SPIT</name>
<evidence type="ECO:0000256" key="1">
    <source>
        <dbReference type="SAM" id="Phobius"/>
    </source>
</evidence>